<dbReference type="Proteomes" id="UP000004358">
    <property type="component" value="Unassembled WGS sequence"/>
</dbReference>
<organism evidence="1 2">
    <name type="scientific">Blastopirellula marina DSM 3645</name>
    <dbReference type="NCBI Taxonomy" id="314230"/>
    <lineage>
        <taxon>Bacteria</taxon>
        <taxon>Pseudomonadati</taxon>
        <taxon>Planctomycetota</taxon>
        <taxon>Planctomycetia</taxon>
        <taxon>Pirellulales</taxon>
        <taxon>Pirellulaceae</taxon>
        <taxon>Blastopirellula</taxon>
    </lineage>
</organism>
<proteinExistence type="predicted"/>
<protein>
    <submittedName>
        <fullName evidence="1">Uncharacterized protein</fullName>
    </submittedName>
</protein>
<accession>A3ZN76</accession>
<dbReference type="AlphaFoldDB" id="A3ZN76"/>
<sequence length="65" mass="7156">MEFCPCHGCLSKFSCRGYWNSSAKPRSSSAETLPVLLTLSGDLHSRLDPSHETVEVHEDSFSTIA</sequence>
<gene>
    <name evidence="1" type="ORF">DSM3645_16490</name>
</gene>
<reference evidence="1 2" key="1">
    <citation type="submission" date="2006-02" db="EMBL/GenBank/DDBJ databases">
        <authorList>
            <person name="Amann R."/>
            <person name="Ferriera S."/>
            <person name="Johnson J."/>
            <person name="Kravitz S."/>
            <person name="Halpern A."/>
            <person name="Remington K."/>
            <person name="Beeson K."/>
            <person name="Tran B."/>
            <person name="Rogers Y.-H."/>
            <person name="Friedman R."/>
            <person name="Venter J.C."/>
        </authorList>
    </citation>
    <scope>NUCLEOTIDE SEQUENCE [LARGE SCALE GENOMIC DNA]</scope>
    <source>
        <strain evidence="1 2">DSM 3645</strain>
    </source>
</reference>
<comment type="caution">
    <text evidence="1">The sequence shown here is derived from an EMBL/GenBank/DDBJ whole genome shotgun (WGS) entry which is preliminary data.</text>
</comment>
<evidence type="ECO:0000313" key="1">
    <source>
        <dbReference type="EMBL" id="EAQ81768.1"/>
    </source>
</evidence>
<evidence type="ECO:0000313" key="2">
    <source>
        <dbReference type="Proteomes" id="UP000004358"/>
    </source>
</evidence>
<dbReference type="HOGENOM" id="CLU_2841084_0_0_0"/>
<dbReference type="EMBL" id="AANZ01000003">
    <property type="protein sequence ID" value="EAQ81768.1"/>
    <property type="molecule type" value="Genomic_DNA"/>
</dbReference>
<name>A3ZN76_9BACT</name>